<organism evidence="2 3">
    <name type="scientific">Roseburia hominis</name>
    <dbReference type="NCBI Taxonomy" id="301301"/>
    <lineage>
        <taxon>Bacteria</taxon>
        <taxon>Bacillati</taxon>
        <taxon>Bacillota</taxon>
        <taxon>Clostridia</taxon>
        <taxon>Lachnospirales</taxon>
        <taxon>Lachnospiraceae</taxon>
        <taxon>Roseburia</taxon>
    </lineage>
</organism>
<dbReference type="RefSeq" id="WP_014079668.1">
    <property type="nucleotide sequence ID" value="NZ_CAKMUY010000017.1"/>
</dbReference>
<proteinExistence type="predicted"/>
<comment type="caution">
    <text evidence="2">The sequence shown here is derived from an EMBL/GenBank/DDBJ whole genome shotgun (WGS) entry which is preliminary data.</text>
</comment>
<dbReference type="CDD" id="cd00118">
    <property type="entry name" value="LysM"/>
    <property type="match status" value="1"/>
</dbReference>
<dbReference type="AlphaFoldDB" id="A0A395VDK0"/>
<gene>
    <name evidence="2" type="ORF">DWX93_02050</name>
</gene>
<dbReference type="PROSITE" id="PS51782">
    <property type="entry name" value="LYSM"/>
    <property type="match status" value="1"/>
</dbReference>
<name>A0A395VDK0_9FIRM</name>
<evidence type="ECO:0000313" key="2">
    <source>
        <dbReference type="EMBL" id="RGS42139.1"/>
    </source>
</evidence>
<feature type="domain" description="LysM" evidence="1">
    <location>
        <begin position="50"/>
        <end position="101"/>
    </location>
</feature>
<dbReference type="SUPFAM" id="SSF54106">
    <property type="entry name" value="LysM domain"/>
    <property type="match status" value="1"/>
</dbReference>
<dbReference type="Proteomes" id="UP000266172">
    <property type="component" value="Unassembled WGS sequence"/>
</dbReference>
<sequence>MRSRRAAVKAQRRTFMLGLMVLTVIVIGSVLLGTIRTQAAPAEPSYKYYTSIQIQKGDTLWNIADEYITDDYDSMDEYMEEICAINHILPGDIHSGQYLTIPYYSAEHLK</sequence>
<dbReference type="InterPro" id="IPR018392">
    <property type="entry name" value="LysM"/>
</dbReference>
<evidence type="ECO:0000313" key="3">
    <source>
        <dbReference type="Proteomes" id="UP000266172"/>
    </source>
</evidence>
<dbReference type="InterPro" id="IPR036779">
    <property type="entry name" value="LysM_dom_sf"/>
</dbReference>
<dbReference type="GeneID" id="93723319"/>
<evidence type="ECO:0000259" key="1">
    <source>
        <dbReference type="PROSITE" id="PS51782"/>
    </source>
</evidence>
<accession>A0A395VDK0</accession>
<dbReference type="OMA" id="ICAINHI"/>
<dbReference type="Pfam" id="PF01476">
    <property type="entry name" value="LysM"/>
    <property type="match status" value="1"/>
</dbReference>
<protein>
    <submittedName>
        <fullName evidence="2">LysM peptidoglycan-binding domain-containing protein</fullName>
    </submittedName>
</protein>
<dbReference type="EMBL" id="QRVL01000001">
    <property type="protein sequence ID" value="RGS42139.1"/>
    <property type="molecule type" value="Genomic_DNA"/>
</dbReference>
<dbReference type="SMART" id="SM00257">
    <property type="entry name" value="LysM"/>
    <property type="match status" value="1"/>
</dbReference>
<dbReference type="Gene3D" id="3.10.350.10">
    <property type="entry name" value="LysM domain"/>
    <property type="match status" value="1"/>
</dbReference>
<reference evidence="2 3" key="1">
    <citation type="submission" date="2018-08" db="EMBL/GenBank/DDBJ databases">
        <title>A genome reference for cultivated species of the human gut microbiota.</title>
        <authorList>
            <person name="Zou Y."/>
            <person name="Xue W."/>
            <person name="Luo G."/>
        </authorList>
    </citation>
    <scope>NUCLEOTIDE SEQUENCE [LARGE SCALE GENOMIC DNA]</scope>
    <source>
        <strain evidence="2 3">AF22-12AC</strain>
    </source>
</reference>